<dbReference type="PANTHER" id="PTHR33525">
    <property type="match status" value="1"/>
</dbReference>
<proteinExistence type="predicted"/>
<dbReference type="InterPro" id="IPR006675">
    <property type="entry name" value="HDIG_dom"/>
</dbReference>
<comment type="caution">
    <text evidence="2">The sequence shown here is derived from an EMBL/GenBank/DDBJ whole genome shotgun (WGS) entry which is preliminary data.</text>
</comment>
<dbReference type="STRING" id="1232683.ADIMK_0023"/>
<dbReference type="PANTHER" id="PTHR33525:SF3">
    <property type="entry name" value="RIBONUCLEASE Y"/>
    <property type="match status" value="1"/>
</dbReference>
<dbReference type="RefSeq" id="WP_036182215.1">
    <property type="nucleotide sequence ID" value="NZ_JMQN01000004.1"/>
</dbReference>
<gene>
    <name evidence="2" type="ORF">ADIMK_0023</name>
</gene>
<sequence length="400" mass="44465">MGKLIICDLTEASGKLPGLAELQPEYLAGQDALFDALQQADVEAVAIRSRGDDPDAHACLREIARSRPWIIRIQLNSDSTARYQTEASDVADASIPATAEASRVQFILERNRPVIARLRNPGIEALLGEFGEIAPLPEQVAGLNRMIDQQVNESTASVAPLFRGCLDYMKQLMELLNNPLFGYDRHLFSINETVRLVGLRTLRDLSIMAHLMHVFPQPEEWTSFSFEHLLSRNLACARLSERIARDAGSDRVSMGSAFAAGLLHDIGMRVMVCFDPGRYRHSMEKAAVLKQPIYAVEKLDYKLTHGELGASILRRWGVSPRVVRAILFHHVPKAADDNAYSTLTAVHVADALLPSLLNVMDCPLGGHLSLSYLDTIGQMDRRSVWENMALDHANQLKAHW</sequence>
<evidence type="ECO:0000313" key="2">
    <source>
        <dbReference type="EMBL" id="KEA65711.1"/>
    </source>
</evidence>
<feature type="domain" description="HDOD" evidence="1">
    <location>
        <begin position="133"/>
        <end position="332"/>
    </location>
</feature>
<dbReference type="PATRIC" id="fig|1232683.4.peg.23"/>
<dbReference type="InterPro" id="IPR013976">
    <property type="entry name" value="HDOD"/>
</dbReference>
<accession>A0A081G4K6</accession>
<evidence type="ECO:0000313" key="3">
    <source>
        <dbReference type="Proteomes" id="UP000028252"/>
    </source>
</evidence>
<dbReference type="AlphaFoldDB" id="A0A081G4K6"/>
<name>A0A081G4K6_9GAMM</name>
<dbReference type="PROSITE" id="PS51833">
    <property type="entry name" value="HDOD"/>
    <property type="match status" value="1"/>
</dbReference>
<protein>
    <submittedName>
        <fullName evidence="2">Putative signal transduction protein</fullName>
    </submittedName>
</protein>
<dbReference type="Gene3D" id="1.10.3210.10">
    <property type="entry name" value="Hypothetical protein af1432"/>
    <property type="match status" value="1"/>
</dbReference>
<dbReference type="NCBIfam" id="TIGR00277">
    <property type="entry name" value="HDIG"/>
    <property type="match status" value="1"/>
</dbReference>
<reference evidence="2 3" key="1">
    <citation type="submission" date="2014-04" db="EMBL/GenBank/DDBJ databases">
        <title>Marinobacterium kochiensis sp. nov., isolated from sediment sample collected from Kochi backwaters in Kerala, India.</title>
        <authorList>
            <person name="Singh A."/>
            <person name="Pinnaka A.K."/>
        </authorList>
    </citation>
    <scope>NUCLEOTIDE SEQUENCE [LARGE SCALE GENOMIC DNA]</scope>
    <source>
        <strain evidence="2 3">AK27</strain>
    </source>
</reference>
<dbReference type="EMBL" id="JMQN01000004">
    <property type="protein sequence ID" value="KEA65711.1"/>
    <property type="molecule type" value="Genomic_DNA"/>
</dbReference>
<dbReference type="Pfam" id="PF08668">
    <property type="entry name" value="HDOD"/>
    <property type="match status" value="1"/>
</dbReference>
<dbReference type="Proteomes" id="UP000028252">
    <property type="component" value="Unassembled WGS sequence"/>
</dbReference>
<evidence type="ECO:0000259" key="1">
    <source>
        <dbReference type="PROSITE" id="PS51833"/>
    </source>
</evidence>
<dbReference type="SUPFAM" id="SSF109604">
    <property type="entry name" value="HD-domain/PDEase-like"/>
    <property type="match status" value="1"/>
</dbReference>
<dbReference type="InterPro" id="IPR052340">
    <property type="entry name" value="RNase_Y/CdgJ"/>
</dbReference>
<organism evidence="2 3">
    <name type="scientific">Marinobacterium lacunae</name>
    <dbReference type="NCBI Taxonomy" id="1232683"/>
    <lineage>
        <taxon>Bacteria</taxon>
        <taxon>Pseudomonadati</taxon>
        <taxon>Pseudomonadota</taxon>
        <taxon>Gammaproteobacteria</taxon>
        <taxon>Oceanospirillales</taxon>
        <taxon>Oceanospirillaceae</taxon>
        <taxon>Marinobacterium</taxon>
    </lineage>
</organism>
<keyword evidence="3" id="KW-1185">Reference proteome</keyword>
<dbReference type="eggNOG" id="COG1639">
    <property type="taxonomic scope" value="Bacteria"/>
</dbReference>